<name>A0A0R1V2L9_9LACO</name>
<feature type="region of interest" description="Disordered" evidence="1">
    <location>
        <begin position="232"/>
        <end position="262"/>
    </location>
</feature>
<evidence type="ECO:0000313" key="3">
    <source>
        <dbReference type="Proteomes" id="UP000051166"/>
    </source>
</evidence>
<keyword evidence="3" id="KW-1185">Reference proteome</keyword>
<dbReference type="Proteomes" id="UP000051166">
    <property type="component" value="Unassembled WGS sequence"/>
</dbReference>
<dbReference type="STRING" id="1423801.FD50_GL000088"/>
<accession>A0A0R1V2L9</accession>
<organism evidence="2 3">
    <name type="scientific">Liquorilactobacillus satsumensis DSM 16230 = JCM 12392</name>
    <dbReference type="NCBI Taxonomy" id="1423801"/>
    <lineage>
        <taxon>Bacteria</taxon>
        <taxon>Bacillati</taxon>
        <taxon>Bacillota</taxon>
        <taxon>Bacilli</taxon>
        <taxon>Lactobacillales</taxon>
        <taxon>Lactobacillaceae</taxon>
        <taxon>Liquorilactobacillus</taxon>
    </lineage>
</organism>
<reference evidence="2 3" key="1">
    <citation type="journal article" date="2015" name="Genome Announc.">
        <title>Expanding the biotechnology potential of lactobacilli through comparative genomics of 213 strains and associated genera.</title>
        <authorList>
            <person name="Sun Z."/>
            <person name="Harris H.M."/>
            <person name="McCann A."/>
            <person name="Guo C."/>
            <person name="Argimon S."/>
            <person name="Zhang W."/>
            <person name="Yang X."/>
            <person name="Jeffery I.B."/>
            <person name="Cooney J.C."/>
            <person name="Kagawa T.F."/>
            <person name="Liu W."/>
            <person name="Song Y."/>
            <person name="Salvetti E."/>
            <person name="Wrobel A."/>
            <person name="Rasinkangas P."/>
            <person name="Parkhill J."/>
            <person name="Rea M.C."/>
            <person name="O'Sullivan O."/>
            <person name="Ritari J."/>
            <person name="Douillard F.P."/>
            <person name="Paul Ross R."/>
            <person name="Yang R."/>
            <person name="Briner A.E."/>
            <person name="Felis G.E."/>
            <person name="de Vos W.M."/>
            <person name="Barrangou R."/>
            <person name="Klaenhammer T.R."/>
            <person name="Caufield P.W."/>
            <person name="Cui Y."/>
            <person name="Zhang H."/>
            <person name="O'Toole P.W."/>
        </authorList>
    </citation>
    <scope>NUCLEOTIDE SEQUENCE [LARGE SCALE GENOMIC DNA]</scope>
    <source>
        <strain evidence="2 3">DSM 16230</strain>
    </source>
</reference>
<comment type="caution">
    <text evidence="2">The sequence shown here is derived from an EMBL/GenBank/DDBJ whole genome shotgun (WGS) entry which is preliminary data.</text>
</comment>
<dbReference type="GeneID" id="98307555"/>
<sequence>MAQRRMFSIDELQADDFLELTPQAQILYVQLSLNADDDGFTSRVKMTQRLCGATNDDLDSLRKNGFVHIFENGVSVIMNWNANNQIKKDRYHETTHRDEKDELILNDSGWYKLKEKPDYDLNGYSLDTNRIQAVSNKDTKCNQNGDNLGTQIVKEVKGSEFRKFSKVSQAIGEDSPKGEPTKSRKSVPTSKFITDELITEVLKHNNNDVNKATLEFLDSDVPIDSFGDRIHELSKKISEQQGRGSNSKITTLPPQDKNVARG</sequence>
<feature type="region of interest" description="Disordered" evidence="1">
    <location>
        <begin position="168"/>
        <end position="188"/>
    </location>
</feature>
<dbReference type="PATRIC" id="fig|1423801.4.peg.89"/>
<evidence type="ECO:0000256" key="1">
    <source>
        <dbReference type="SAM" id="MobiDB-lite"/>
    </source>
</evidence>
<dbReference type="OrthoDB" id="9788567at2"/>
<proteinExistence type="predicted"/>
<gene>
    <name evidence="2" type="ORF">FD50_GL000088</name>
</gene>
<evidence type="ECO:0000313" key="2">
    <source>
        <dbReference type="EMBL" id="KRL99766.1"/>
    </source>
</evidence>
<evidence type="ECO:0008006" key="4">
    <source>
        <dbReference type="Google" id="ProtNLM"/>
    </source>
</evidence>
<feature type="compositionally biased region" description="Polar residues" evidence="1">
    <location>
        <begin position="239"/>
        <end position="253"/>
    </location>
</feature>
<dbReference type="EMBL" id="AZFQ01000023">
    <property type="protein sequence ID" value="KRL99766.1"/>
    <property type="molecule type" value="Genomic_DNA"/>
</dbReference>
<dbReference type="RefSeq" id="WP_056960194.1">
    <property type="nucleotide sequence ID" value="NZ_AZFQ01000023.1"/>
</dbReference>
<protein>
    <recommendedName>
        <fullName evidence="4">Phage replication initiation protein</fullName>
    </recommendedName>
</protein>
<dbReference type="AlphaFoldDB" id="A0A0R1V2L9"/>